<dbReference type="PROSITE" id="PS50035">
    <property type="entry name" value="PLD"/>
    <property type="match status" value="2"/>
</dbReference>
<dbReference type="PANTHER" id="PTHR21248:SF12">
    <property type="entry name" value="CARDIOLIPIN SYNTHASE C"/>
    <property type="match status" value="1"/>
</dbReference>
<dbReference type="GO" id="GO:0030572">
    <property type="term" value="F:phosphatidyltransferase activity"/>
    <property type="evidence" value="ECO:0007669"/>
    <property type="project" value="UniProtKB-ARBA"/>
</dbReference>
<sequence length="493" mass="56634">MLFRVVTQTEQEQSLGAAISPLLQEHAGESGVIPLVDAREAFAARVLLARRAQHKLDVQYYIWRHDITGTLLFEALHEAAERGVKVRLLLDDYNTVGLDATLKGLHQHSNIEVRLFNPLKLRRPRFLNYLFEMRRLNRRMHNKAFIVDGQVVISGGRNIGDEYFGATSDILFADLDALLIGEVVDAVQQDFERYWTSEPAVPLDQLYSFTKPQSVSTLHKIAKRYEQDPRAQAYVKAIEELPFIDKLRHQDIDIYWAKTHLVSDLPAKALGRAQPQQMLPHQLQEAIGEPQSHITLVSPYFVPTRTGVNELIAMAKRGVQIIILTNSLEATDVAVVHAGYAKWRRKLLRHGIQLFEMQRLSPLARREQRKERRQRLKGKERFGSSASSLHAKTFMVDMARVFIGSLNFDPRSAAINTELGFVMHSQALASRLEQAIISTLPNYAYQLRLIKNKVVWVERLGQHRSWYYSEPNASIWRRVAVRILERLPIERFL</sequence>
<feature type="region of interest" description="Disordered" evidence="1">
    <location>
        <begin position="365"/>
        <end position="384"/>
    </location>
</feature>
<dbReference type="SUPFAM" id="SSF56024">
    <property type="entry name" value="Phospholipase D/nuclease"/>
    <property type="match status" value="2"/>
</dbReference>
<feature type="domain" description="PLD phosphodiesterase" evidence="2">
    <location>
        <begin position="385"/>
        <end position="412"/>
    </location>
</feature>
<protein>
    <recommendedName>
        <fullName evidence="2">PLD phosphodiesterase domain-containing protein</fullName>
    </recommendedName>
</protein>
<dbReference type="CDD" id="cd09111">
    <property type="entry name" value="PLDc_ymdC_like_1"/>
    <property type="match status" value="1"/>
</dbReference>
<keyword evidence="4" id="KW-1185">Reference proteome</keyword>
<accession>A0A432XPC2</accession>
<dbReference type="GO" id="GO:0032049">
    <property type="term" value="P:cardiolipin biosynthetic process"/>
    <property type="evidence" value="ECO:0007669"/>
    <property type="project" value="UniProtKB-ARBA"/>
</dbReference>
<dbReference type="Proteomes" id="UP000286678">
    <property type="component" value="Unassembled WGS sequence"/>
</dbReference>
<comment type="caution">
    <text evidence="3">The sequence shown here is derived from an EMBL/GenBank/DDBJ whole genome shotgun (WGS) entry which is preliminary data.</text>
</comment>
<proteinExistence type="predicted"/>
<reference evidence="4" key="1">
    <citation type="journal article" date="2018" name="Front. Microbiol.">
        <title>Genome-Based Analysis Reveals the Taxonomy and Diversity of the Family Idiomarinaceae.</title>
        <authorList>
            <person name="Liu Y."/>
            <person name="Lai Q."/>
            <person name="Shao Z."/>
        </authorList>
    </citation>
    <scope>NUCLEOTIDE SEQUENCE [LARGE SCALE GENOMIC DNA]</scope>
    <source>
        <strain evidence="4">SW15</strain>
    </source>
</reference>
<feature type="domain" description="PLD phosphodiesterase" evidence="2">
    <location>
        <begin position="136"/>
        <end position="163"/>
    </location>
</feature>
<gene>
    <name evidence="3" type="ORF">CWE21_00285</name>
</gene>
<evidence type="ECO:0000313" key="4">
    <source>
        <dbReference type="Proteomes" id="UP000286678"/>
    </source>
</evidence>
<dbReference type="SMART" id="SM00155">
    <property type="entry name" value="PLDc"/>
    <property type="match status" value="2"/>
</dbReference>
<name>A0A432XPC2_9GAMM</name>
<dbReference type="AlphaFoldDB" id="A0A432XPC2"/>
<dbReference type="Pfam" id="PF13091">
    <property type="entry name" value="PLDc_2"/>
    <property type="match status" value="2"/>
</dbReference>
<dbReference type="OrthoDB" id="9814092at2"/>
<dbReference type="Gene3D" id="3.30.870.10">
    <property type="entry name" value="Endonuclease Chain A"/>
    <property type="match status" value="2"/>
</dbReference>
<evidence type="ECO:0000256" key="1">
    <source>
        <dbReference type="SAM" id="MobiDB-lite"/>
    </source>
</evidence>
<dbReference type="EMBL" id="PIPT01000001">
    <property type="protein sequence ID" value="RUO50578.1"/>
    <property type="molecule type" value="Genomic_DNA"/>
</dbReference>
<dbReference type="InterPro" id="IPR001736">
    <property type="entry name" value="PLipase_D/transphosphatidylase"/>
</dbReference>
<dbReference type="InterPro" id="IPR025202">
    <property type="entry name" value="PLD-like_dom"/>
</dbReference>
<organism evidence="3 4">
    <name type="scientific">Pseudidiomarina aquimaris</name>
    <dbReference type="NCBI Taxonomy" id="641841"/>
    <lineage>
        <taxon>Bacteria</taxon>
        <taxon>Pseudomonadati</taxon>
        <taxon>Pseudomonadota</taxon>
        <taxon>Gammaproteobacteria</taxon>
        <taxon>Alteromonadales</taxon>
        <taxon>Idiomarinaceae</taxon>
        <taxon>Pseudidiomarina</taxon>
    </lineage>
</organism>
<evidence type="ECO:0000259" key="2">
    <source>
        <dbReference type="PROSITE" id="PS50035"/>
    </source>
</evidence>
<dbReference type="CDD" id="cd09113">
    <property type="entry name" value="PLDc_ymdC_like_2"/>
    <property type="match status" value="1"/>
</dbReference>
<evidence type="ECO:0000313" key="3">
    <source>
        <dbReference type="EMBL" id="RUO50578.1"/>
    </source>
</evidence>
<dbReference type="PANTHER" id="PTHR21248">
    <property type="entry name" value="CARDIOLIPIN SYNTHASE"/>
    <property type="match status" value="1"/>
</dbReference>